<sequence length="160" mass="17824">MDFNHFLSSYYPDPGYGGQRLYADMVEQAVAAERLGYRGVTLPEHHLINVLITPSPLLMAVKVAGVTERLELVTSVVVLPLHDMRMLAGEIVQADILTDGRLVVGVGRGAFAYEMARMGSPIETSREKFDESLDVLIALLTGEEVEWHGDWYDFEPLTIM</sequence>
<keyword evidence="2" id="KW-0503">Monooxygenase</keyword>
<dbReference type="GO" id="GO:0016705">
    <property type="term" value="F:oxidoreductase activity, acting on paired donors, with incorporation or reduction of molecular oxygen"/>
    <property type="evidence" value="ECO:0007669"/>
    <property type="project" value="InterPro"/>
</dbReference>
<feature type="non-terminal residue" evidence="4">
    <location>
        <position position="160"/>
    </location>
</feature>
<evidence type="ECO:0000256" key="2">
    <source>
        <dbReference type="ARBA" id="ARBA00023033"/>
    </source>
</evidence>
<dbReference type="GO" id="GO:0004497">
    <property type="term" value="F:monooxygenase activity"/>
    <property type="evidence" value="ECO:0007669"/>
    <property type="project" value="UniProtKB-KW"/>
</dbReference>
<dbReference type="SUPFAM" id="SSF51679">
    <property type="entry name" value="Bacterial luciferase-like"/>
    <property type="match status" value="1"/>
</dbReference>
<organism evidence="4">
    <name type="scientific">marine metagenome</name>
    <dbReference type="NCBI Taxonomy" id="408172"/>
    <lineage>
        <taxon>unclassified sequences</taxon>
        <taxon>metagenomes</taxon>
        <taxon>ecological metagenomes</taxon>
    </lineage>
</organism>
<accession>A0A382XX95</accession>
<proteinExistence type="predicted"/>
<evidence type="ECO:0000256" key="1">
    <source>
        <dbReference type="ARBA" id="ARBA00023002"/>
    </source>
</evidence>
<dbReference type="PANTHER" id="PTHR30137:SF8">
    <property type="entry name" value="BLR5498 PROTEIN"/>
    <property type="match status" value="1"/>
</dbReference>
<dbReference type="Gene3D" id="3.20.20.30">
    <property type="entry name" value="Luciferase-like domain"/>
    <property type="match status" value="1"/>
</dbReference>
<reference evidence="4" key="1">
    <citation type="submission" date="2018-05" db="EMBL/GenBank/DDBJ databases">
        <authorList>
            <person name="Lanie J.A."/>
            <person name="Ng W.-L."/>
            <person name="Kazmierczak K.M."/>
            <person name="Andrzejewski T.M."/>
            <person name="Davidsen T.M."/>
            <person name="Wayne K.J."/>
            <person name="Tettelin H."/>
            <person name="Glass J.I."/>
            <person name="Rusch D."/>
            <person name="Podicherti R."/>
            <person name="Tsui H.-C.T."/>
            <person name="Winkler M.E."/>
        </authorList>
    </citation>
    <scope>NUCLEOTIDE SEQUENCE</scope>
</reference>
<evidence type="ECO:0000259" key="3">
    <source>
        <dbReference type="Pfam" id="PF00296"/>
    </source>
</evidence>
<dbReference type="PANTHER" id="PTHR30137">
    <property type="entry name" value="LUCIFERASE-LIKE MONOOXYGENASE"/>
    <property type="match status" value="1"/>
</dbReference>
<dbReference type="InterPro" id="IPR050766">
    <property type="entry name" value="Bact_Lucif_Oxidored"/>
</dbReference>
<dbReference type="AlphaFoldDB" id="A0A382XX95"/>
<gene>
    <name evidence="4" type="ORF">METZ01_LOCUS428378</name>
</gene>
<keyword evidence="1" id="KW-0560">Oxidoreductase</keyword>
<feature type="domain" description="Luciferase-like" evidence="3">
    <location>
        <begin position="1"/>
        <end position="155"/>
    </location>
</feature>
<evidence type="ECO:0000313" key="4">
    <source>
        <dbReference type="EMBL" id="SVD75524.1"/>
    </source>
</evidence>
<dbReference type="EMBL" id="UINC01171132">
    <property type="protein sequence ID" value="SVD75524.1"/>
    <property type="molecule type" value="Genomic_DNA"/>
</dbReference>
<dbReference type="Pfam" id="PF00296">
    <property type="entry name" value="Bac_luciferase"/>
    <property type="match status" value="1"/>
</dbReference>
<dbReference type="InterPro" id="IPR011251">
    <property type="entry name" value="Luciferase-like_dom"/>
</dbReference>
<dbReference type="InterPro" id="IPR036661">
    <property type="entry name" value="Luciferase-like_sf"/>
</dbReference>
<dbReference type="GO" id="GO:0005829">
    <property type="term" value="C:cytosol"/>
    <property type="evidence" value="ECO:0007669"/>
    <property type="project" value="TreeGrafter"/>
</dbReference>
<protein>
    <recommendedName>
        <fullName evidence="3">Luciferase-like domain-containing protein</fullName>
    </recommendedName>
</protein>
<name>A0A382XX95_9ZZZZ</name>